<feature type="region of interest" description="Disordered" evidence="1">
    <location>
        <begin position="381"/>
        <end position="435"/>
    </location>
</feature>
<sequence>MTPLLCIKKSGPHTNFTLSLTRIAMEEEQIQSKPSKSLDLIGTNWHHKPLPASPCQGHNKEPMPLPPPPALLAPPPAIIIPPTPKPSTTSDDLKLPHMLKNKKGWLKGPVLKFLETKHLPHFLELYEDASAHTWEYAETACNDLHSHFDFCLPMNVVPESPYDPNKMLSTEEKLLKTVVLVWDRVSVLNWLCKEASKPGSLKGMALYQLWVKEEGEKEREVFRVAFKELGEPAHSHAGWEAVHLVGAFAQLPQNIQDGYKSQVAEEKRKALEEQERMKQLLDEPLPPKEAQKMIDWFEHLISPFLGQVARLTGMKIFMVMGSVEPHRGVIIMVFGEFLTECYNRLLCFKDKDKDESKGEELDAKVPVKKWNWKGKGVLNQASEKPELSKRKRAVEEKVLPKKRKKSKTGGGGGQVTFIECSGAPRGKKKDERVSKKVAASIGKSLANIDTTKKASSTPAVPQALPSSEQPPSPSFSLGLMAGHPQSTPK</sequence>
<gene>
    <name evidence="2" type="ORF">ARMGADRAFT_1033790</name>
</gene>
<evidence type="ECO:0000313" key="3">
    <source>
        <dbReference type="Proteomes" id="UP000217790"/>
    </source>
</evidence>
<dbReference type="STRING" id="47427.A0A2H3DBM2"/>
<reference evidence="3" key="1">
    <citation type="journal article" date="2017" name="Nat. Ecol. Evol.">
        <title>Genome expansion and lineage-specific genetic innovations in the forest pathogenic fungi Armillaria.</title>
        <authorList>
            <person name="Sipos G."/>
            <person name="Prasanna A.N."/>
            <person name="Walter M.C."/>
            <person name="O'Connor E."/>
            <person name="Balint B."/>
            <person name="Krizsan K."/>
            <person name="Kiss B."/>
            <person name="Hess J."/>
            <person name="Varga T."/>
            <person name="Slot J."/>
            <person name="Riley R."/>
            <person name="Boka B."/>
            <person name="Rigling D."/>
            <person name="Barry K."/>
            <person name="Lee J."/>
            <person name="Mihaltcheva S."/>
            <person name="LaButti K."/>
            <person name="Lipzen A."/>
            <person name="Waldron R."/>
            <person name="Moloney N.M."/>
            <person name="Sperisen C."/>
            <person name="Kredics L."/>
            <person name="Vagvoelgyi C."/>
            <person name="Patrignani A."/>
            <person name="Fitzpatrick D."/>
            <person name="Nagy I."/>
            <person name="Doyle S."/>
            <person name="Anderson J.B."/>
            <person name="Grigoriev I.V."/>
            <person name="Gueldener U."/>
            <person name="Muensterkoetter M."/>
            <person name="Nagy L.G."/>
        </authorList>
    </citation>
    <scope>NUCLEOTIDE SEQUENCE [LARGE SCALE GENOMIC DNA]</scope>
    <source>
        <strain evidence="3">Ar21-2</strain>
    </source>
</reference>
<name>A0A2H3DBM2_ARMGA</name>
<keyword evidence="3" id="KW-1185">Reference proteome</keyword>
<dbReference type="OrthoDB" id="10590776at2759"/>
<protein>
    <submittedName>
        <fullName evidence="2">Uncharacterized protein</fullName>
    </submittedName>
</protein>
<dbReference type="AlphaFoldDB" id="A0A2H3DBM2"/>
<feature type="compositionally biased region" description="Basic and acidic residues" evidence="1">
    <location>
        <begin position="383"/>
        <end position="399"/>
    </location>
</feature>
<evidence type="ECO:0000256" key="1">
    <source>
        <dbReference type="SAM" id="MobiDB-lite"/>
    </source>
</evidence>
<proteinExistence type="predicted"/>
<feature type="region of interest" description="Disordered" evidence="1">
    <location>
        <begin position="447"/>
        <end position="489"/>
    </location>
</feature>
<dbReference type="InParanoid" id="A0A2H3DBM2"/>
<dbReference type="EMBL" id="KZ293671">
    <property type="protein sequence ID" value="PBK88812.1"/>
    <property type="molecule type" value="Genomic_DNA"/>
</dbReference>
<evidence type="ECO:0000313" key="2">
    <source>
        <dbReference type="EMBL" id="PBK88812.1"/>
    </source>
</evidence>
<organism evidence="2 3">
    <name type="scientific">Armillaria gallica</name>
    <name type="common">Bulbous honey fungus</name>
    <name type="synonym">Armillaria bulbosa</name>
    <dbReference type="NCBI Taxonomy" id="47427"/>
    <lineage>
        <taxon>Eukaryota</taxon>
        <taxon>Fungi</taxon>
        <taxon>Dikarya</taxon>
        <taxon>Basidiomycota</taxon>
        <taxon>Agaricomycotina</taxon>
        <taxon>Agaricomycetes</taxon>
        <taxon>Agaricomycetidae</taxon>
        <taxon>Agaricales</taxon>
        <taxon>Marasmiineae</taxon>
        <taxon>Physalacriaceae</taxon>
        <taxon>Armillaria</taxon>
    </lineage>
</organism>
<dbReference type="Proteomes" id="UP000217790">
    <property type="component" value="Unassembled WGS sequence"/>
</dbReference>
<accession>A0A2H3DBM2</accession>
<feature type="compositionally biased region" description="Polar residues" evidence="1">
    <location>
        <begin position="447"/>
        <end position="459"/>
    </location>
</feature>